<dbReference type="PANTHER" id="PTHR42928">
    <property type="entry name" value="TRICARBOXYLATE-BINDING PROTEIN"/>
    <property type="match status" value="1"/>
</dbReference>
<proteinExistence type="inferred from homology"/>
<keyword evidence="3" id="KW-1185">Reference proteome</keyword>
<dbReference type="EMBL" id="CP036267">
    <property type="protein sequence ID" value="QDT33640.1"/>
    <property type="molecule type" value="Genomic_DNA"/>
</dbReference>
<dbReference type="Pfam" id="PF03401">
    <property type="entry name" value="TctC"/>
    <property type="match status" value="1"/>
</dbReference>
<dbReference type="InterPro" id="IPR005064">
    <property type="entry name" value="BUG"/>
</dbReference>
<dbReference type="PIRSF" id="PIRSF017082">
    <property type="entry name" value="YflP"/>
    <property type="match status" value="1"/>
</dbReference>
<evidence type="ECO:0000256" key="1">
    <source>
        <dbReference type="ARBA" id="ARBA00006987"/>
    </source>
</evidence>
<dbReference type="KEGG" id="tpol:Mal48_28940"/>
<dbReference type="AlphaFoldDB" id="A0A517QPS1"/>
<evidence type="ECO:0000313" key="2">
    <source>
        <dbReference type="EMBL" id="QDT33640.1"/>
    </source>
</evidence>
<dbReference type="SUPFAM" id="SSF53850">
    <property type="entry name" value="Periplasmic binding protein-like II"/>
    <property type="match status" value="1"/>
</dbReference>
<comment type="similarity">
    <text evidence="1">Belongs to the UPF0065 (bug) family.</text>
</comment>
<dbReference type="OrthoDB" id="8880247at2"/>
<name>A0A517QPS1_9PLAN</name>
<organism evidence="2 3">
    <name type="scientific">Thalassoglobus polymorphus</name>
    <dbReference type="NCBI Taxonomy" id="2527994"/>
    <lineage>
        <taxon>Bacteria</taxon>
        <taxon>Pseudomonadati</taxon>
        <taxon>Planctomycetota</taxon>
        <taxon>Planctomycetia</taxon>
        <taxon>Planctomycetales</taxon>
        <taxon>Planctomycetaceae</taxon>
        <taxon>Thalassoglobus</taxon>
    </lineage>
</organism>
<dbReference type="CDD" id="cd07012">
    <property type="entry name" value="PBP2_Bug_TTT"/>
    <property type="match status" value="1"/>
</dbReference>
<accession>A0A517QPS1</accession>
<dbReference type="PANTHER" id="PTHR42928:SF5">
    <property type="entry name" value="BLR1237 PROTEIN"/>
    <property type="match status" value="1"/>
</dbReference>
<sequence length="344" mass="37742">MNSRCVPPRGCRLSILSHYRWVVLCATLPAVLLCSGCPKDPQALIDDYPNKTATVICPWSAGGGTDRCARFWAEQLQSKFDNPFVVMNRTGGSGAIGHSTVSRAKADGYTLGMLTVELSMMKQMGISDLTYRDYQCLMQINADSAAVVVRKDAPWNNIKEFLADVKSSDEKLKMSGTASGGIWDLARVGMLNAAGIEHDLVTWVPSKGSAPALVQLMGGHIDAVVVSVPEAMPQIQAGELRLLTVMDEQRHPDFPDIPTLKEEGYDWSAVGWRGLAVPKETPPEIVQKLLSECETIADSDEFKEFMNKNGFAIVVRGPDEFTKFLDEQETLWTPVIELAGYAKQ</sequence>
<gene>
    <name evidence="2" type="ORF">Mal48_28940</name>
</gene>
<keyword evidence="2" id="KW-0675">Receptor</keyword>
<protein>
    <submittedName>
        <fullName evidence="2">Tripartite tricarboxylate transporter family receptor</fullName>
    </submittedName>
</protein>
<dbReference type="Gene3D" id="3.40.190.10">
    <property type="entry name" value="Periplasmic binding protein-like II"/>
    <property type="match status" value="1"/>
</dbReference>
<evidence type="ECO:0000313" key="3">
    <source>
        <dbReference type="Proteomes" id="UP000315724"/>
    </source>
</evidence>
<dbReference type="Proteomes" id="UP000315724">
    <property type="component" value="Chromosome"/>
</dbReference>
<dbReference type="InterPro" id="IPR042100">
    <property type="entry name" value="Bug_dom1"/>
</dbReference>
<dbReference type="Gene3D" id="3.40.190.150">
    <property type="entry name" value="Bordetella uptake gene, domain 1"/>
    <property type="match status" value="1"/>
</dbReference>
<reference evidence="2 3" key="1">
    <citation type="submission" date="2019-02" db="EMBL/GenBank/DDBJ databases">
        <title>Deep-cultivation of Planctomycetes and their phenomic and genomic characterization uncovers novel biology.</title>
        <authorList>
            <person name="Wiegand S."/>
            <person name="Jogler M."/>
            <person name="Boedeker C."/>
            <person name="Pinto D."/>
            <person name="Vollmers J."/>
            <person name="Rivas-Marin E."/>
            <person name="Kohn T."/>
            <person name="Peeters S.H."/>
            <person name="Heuer A."/>
            <person name="Rast P."/>
            <person name="Oberbeckmann S."/>
            <person name="Bunk B."/>
            <person name="Jeske O."/>
            <person name="Meyerdierks A."/>
            <person name="Storesund J.E."/>
            <person name="Kallscheuer N."/>
            <person name="Luecker S."/>
            <person name="Lage O.M."/>
            <person name="Pohl T."/>
            <person name="Merkel B.J."/>
            <person name="Hornburger P."/>
            <person name="Mueller R.-W."/>
            <person name="Bruemmer F."/>
            <person name="Labrenz M."/>
            <person name="Spormann A.M."/>
            <person name="Op den Camp H."/>
            <person name="Overmann J."/>
            <person name="Amann R."/>
            <person name="Jetten M.S.M."/>
            <person name="Mascher T."/>
            <person name="Medema M.H."/>
            <person name="Devos D.P."/>
            <person name="Kaster A.-K."/>
            <person name="Ovreas L."/>
            <person name="Rohde M."/>
            <person name="Galperin M.Y."/>
            <person name="Jogler C."/>
        </authorList>
    </citation>
    <scope>NUCLEOTIDE SEQUENCE [LARGE SCALE GENOMIC DNA]</scope>
    <source>
        <strain evidence="2 3">Mal48</strain>
    </source>
</reference>